<organism evidence="3 4">
    <name type="scientific">Microbulbifer okhotskensis</name>
    <dbReference type="NCBI Taxonomy" id="2926617"/>
    <lineage>
        <taxon>Bacteria</taxon>
        <taxon>Pseudomonadati</taxon>
        <taxon>Pseudomonadota</taxon>
        <taxon>Gammaproteobacteria</taxon>
        <taxon>Cellvibrionales</taxon>
        <taxon>Microbulbiferaceae</taxon>
        <taxon>Microbulbifer</taxon>
    </lineage>
</organism>
<reference evidence="3" key="1">
    <citation type="journal article" date="2022" name="Arch. Microbiol.">
        <title>Microbulbifer okhotskensis sp. nov., isolated from a deep bottom sediment of the Okhotsk Sea.</title>
        <authorList>
            <person name="Romanenko L."/>
            <person name="Kurilenko V."/>
            <person name="Otstavnykh N."/>
            <person name="Velansky P."/>
            <person name="Isaeva M."/>
            <person name="Mikhailov V."/>
        </authorList>
    </citation>
    <scope>NUCLEOTIDE SEQUENCE</scope>
    <source>
        <strain evidence="3">OS29</strain>
    </source>
</reference>
<dbReference type="InterPro" id="IPR029058">
    <property type="entry name" value="AB_hydrolase_fold"/>
</dbReference>
<dbReference type="EMBL" id="JALBWM010000094">
    <property type="protein sequence ID" value="MCO1335961.1"/>
    <property type="molecule type" value="Genomic_DNA"/>
</dbReference>
<dbReference type="PANTHER" id="PTHR48081">
    <property type="entry name" value="AB HYDROLASE SUPERFAMILY PROTEIN C4A8.06C"/>
    <property type="match status" value="1"/>
</dbReference>
<dbReference type="Pfam" id="PF07859">
    <property type="entry name" value="Abhydrolase_3"/>
    <property type="match status" value="1"/>
</dbReference>
<proteinExistence type="predicted"/>
<dbReference type="RefSeq" id="WP_252471184.1">
    <property type="nucleotide sequence ID" value="NZ_JALBWM010000094.1"/>
</dbReference>
<dbReference type="PANTHER" id="PTHR48081:SF8">
    <property type="entry name" value="ALPHA_BETA HYDROLASE FOLD-3 DOMAIN-CONTAINING PROTEIN-RELATED"/>
    <property type="match status" value="1"/>
</dbReference>
<keyword evidence="1 3" id="KW-0378">Hydrolase</keyword>
<feature type="domain" description="Alpha/beta hydrolase fold-3" evidence="2">
    <location>
        <begin position="86"/>
        <end position="292"/>
    </location>
</feature>
<comment type="caution">
    <text evidence="3">The sequence shown here is derived from an EMBL/GenBank/DDBJ whole genome shotgun (WGS) entry which is preliminary data.</text>
</comment>
<dbReference type="Proteomes" id="UP001139028">
    <property type="component" value="Unassembled WGS sequence"/>
</dbReference>
<dbReference type="InterPro" id="IPR050300">
    <property type="entry name" value="GDXG_lipolytic_enzyme"/>
</dbReference>
<dbReference type="GO" id="GO:0016787">
    <property type="term" value="F:hydrolase activity"/>
    <property type="evidence" value="ECO:0007669"/>
    <property type="project" value="UniProtKB-KW"/>
</dbReference>
<accession>A0A9X2EUA2</accession>
<evidence type="ECO:0000259" key="2">
    <source>
        <dbReference type="Pfam" id="PF07859"/>
    </source>
</evidence>
<dbReference type="AlphaFoldDB" id="A0A9X2EUA2"/>
<evidence type="ECO:0000256" key="1">
    <source>
        <dbReference type="ARBA" id="ARBA00022801"/>
    </source>
</evidence>
<evidence type="ECO:0000313" key="3">
    <source>
        <dbReference type="EMBL" id="MCO1335961.1"/>
    </source>
</evidence>
<keyword evidence="4" id="KW-1185">Reference proteome</keyword>
<dbReference type="SUPFAM" id="SSF53474">
    <property type="entry name" value="alpha/beta-Hydrolases"/>
    <property type="match status" value="1"/>
</dbReference>
<sequence>MSFSLDPEFSAALGKFDNLLGSLTEAPIGDIDTRRKNSARLSKALIQNRTFPVDVSYQDFFIKSEHQGEIKLRWYQKKGQNPGSAILYIHGGGLICNEVAMYDQVVAEYVAASGVPFLSVNYRKTPEFPYPIPIDDCYQGLKWLAQHARELTVESSRIAVMGDSAGGGLAAALAIVTRDKKGPPLARQILLYPMLDDRTVTADPQLLTFASWTNEDNLTAWTALLGNQVGSPTVSPYAAPARLQHANGLAPAFIDVGELDIFRDESIEYTRLLTDAGVSTELHVRPGVSHAWEVYAPEISVSRRAFADRIRTIRDI</sequence>
<dbReference type="InterPro" id="IPR013094">
    <property type="entry name" value="AB_hydrolase_3"/>
</dbReference>
<name>A0A9X2EUA2_9GAMM</name>
<dbReference type="Gene3D" id="3.40.50.1820">
    <property type="entry name" value="alpha/beta hydrolase"/>
    <property type="match status" value="1"/>
</dbReference>
<evidence type="ECO:0000313" key="4">
    <source>
        <dbReference type="Proteomes" id="UP001139028"/>
    </source>
</evidence>
<protein>
    <submittedName>
        <fullName evidence="3">Alpha/beta hydrolase</fullName>
    </submittedName>
</protein>
<gene>
    <name evidence="3" type="ORF">MO867_16630</name>
</gene>